<comment type="similarity">
    <text evidence="3">Belongs to the RBT5 family.</text>
</comment>
<evidence type="ECO:0000313" key="12">
    <source>
        <dbReference type="Proteomes" id="UP000738349"/>
    </source>
</evidence>
<evidence type="ECO:0000256" key="4">
    <source>
        <dbReference type="ARBA" id="ARBA00022525"/>
    </source>
</evidence>
<gene>
    <name evidence="11" type="ORF">EDB81DRAFT_672687</name>
</gene>
<keyword evidence="8" id="KW-0449">Lipoprotein</keyword>
<comment type="subcellular location">
    <subcellularLocation>
        <location evidence="1">Membrane</location>
        <topology evidence="1">Lipid-anchor</topology>
        <topology evidence="1">GPI-anchor</topology>
    </subcellularLocation>
    <subcellularLocation>
        <location evidence="2">Secreted</location>
    </subcellularLocation>
</comment>
<comment type="caution">
    <text evidence="11">The sequence shown here is derived from an EMBL/GenBank/DDBJ whole genome shotgun (WGS) entry which is preliminary data.</text>
</comment>
<evidence type="ECO:0000313" key="11">
    <source>
        <dbReference type="EMBL" id="KAH7109670.1"/>
    </source>
</evidence>
<dbReference type="Proteomes" id="UP000738349">
    <property type="component" value="Unassembled WGS sequence"/>
</dbReference>
<keyword evidence="5" id="KW-0336">GPI-anchor</keyword>
<name>A0A9P9I7P3_9HYPO</name>
<feature type="compositionally biased region" description="Polar residues" evidence="9">
    <location>
        <begin position="331"/>
        <end position="346"/>
    </location>
</feature>
<evidence type="ECO:0000256" key="2">
    <source>
        <dbReference type="ARBA" id="ARBA00004613"/>
    </source>
</evidence>
<dbReference type="AlphaFoldDB" id="A0A9P9I7P3"/>
<protein>
    <recommendedName>
        <fullName evidence="10">CFEM domain-containing protein</fullName>
    </recommendedName>
</protein>
<evidence type="ECO:0000256" key="8">
    <source>
        <dbReference type="ARBA" id="ARBA00023288"/>
    </source>
</evidence>
<keyword evidence="12" id="KW-1185">Reference proteome</keyword>
<dbReference type="OrthoDB" id="5431405at2759"/>
<dbReference type="InterPro" id="IPR008427">
    <property type="entry name" value="Extracellular_membr_CFEM_dom"/>
</dbReference>
<feature type="region of interest" description="Disordered" evidence="9">
    <location>
        <begin position="180"/>
        <end position="202"/>
    </location>
</feature>
<dbReference type="GO" id="GO:0098552">
    <property type="term" value="C:side of membrane"/>
    <property type="evidence" value="ECO:0007669"/>
    <property type="project" value="UniProtKB-KW"/>
</dbReference>
<feature type="non-terminal residue" evidence="11">
    <location>
        <position position="612"/>
    </location>
</feature>
<dbReference type="GO" id="GO:0005576">
    <property type="term" value="C:extracellular region"/>
    <property type="evidence" value="ECO:0007669"/>
    <property type="project" value="UniProtKB-SubCell"/>
</dbReference>
<accession>A0A9P9I7P3</accession>
<feature type="domain" description="CFEM" evidence="10">
    <location>
        <begin position="360"/>
        <end position="423"/>
    </location>
</feature>
<reference evidence="11" key="1">
    <citation type="journal article" date="2021" name="Nat. Commun.">
        <title>Genetic determinants of endophytism in the Arabidopsis root mycobiome.</title>
        <authorList>
            <person name="Mesny F."/>
            <person name="Miyauchi S."/>
            <person name="Thiergart T."/>
            <person name="Pickel B."/>
            <person name="Atanasova L."/>
            <person name="Karlsson M."/>
            <person name="Huettel B."/>
            <person name="Barry K.W."/>
            <person name="Haridas S."/>
            <person name="Chen C."/>
            <person name="Bauer D."/>
            <person name="Andreopoulos W."/>
            <person name="Pangilinan J."/>
            <person name="LaButti K."/>
            <person name="Riley R."/>
            <person name="Lipzen A."/>
            <person name="Clum A."/>
            <person name="Drula E."/>
            <person name="Henrissat B."/>
            <person name="Kohler A."/>
            <person name="Grigoriev I.V."/>
            <person name="Martin F.M."/>
            <person name="Hacquard S."/>
        </authorList>
    </citation>
    <scope>NUCLEOTIDE SEQUENCE</scope>
    <source>
        <strain evidence="11">MPI-CAGE-AT-0147</strain>
    </source>
</reference>
<evidence type="ECO:0000256" key="5">
    <source>
        <dbReference type="ARBA" id="ARBA00022622"/>
    </source>
</evidence>
<dbReference type="EMBL" id="JAGMUV010000050">
    <property type="protein sequence ID" value="KAH7109670.1"/>
    <property type="molecule type" value="Genomic_DNA"/>
</dbReference>
<evidence type="ECO:0000256" key="7">
    <source>
        <dbReference type="ARBA" id="ARBA00023157"/>
    </source>
</evidence>
<feature type="region of interest" description="Disordered" evidence="9">
    <location>
        <begin position="324"/>
        <end position="358"/>
    </location>
</feature>
<keyword evidence="4" id="KW-0964">Secreted</keyword>
<evidence type="ECO:0000256" key="9">
    <source>
        <dbReference type="SAM" id="MobiDB-lite"/>
    </source>
</evidence>
<keyword evidence="7" id="KW-1015">Disulfide bond</keyword>
<evidence type="ECO:0000259" key="10">
    <source>
        <dbReference type="Pfam" id="PF05730"/>
    </source>
</evidence>
<keyword evidence="6" id="KW-0732">Signal</keyword>
<evidence type="ECO:0000256" key="3">
    <source>
        <dbReference type="ARBA" id="ARBA00010031"/>
    </source>
</evidence>
<sequence length="612" mass="66470">NAKKYIIPSNSINYCDAEMKKSWTWESLSTGSFDTWQGWNFAGGWSCQSSSKRGLDGRTFGKAISSYCGHDVSSAPSFDCGSKSNVSSFSISTFYVRVEFDSRLELYYEMQDGSVCRQSYECSSSSYNTITNTQCSGAKRVSFVYPQQGKRKDRCKIEIPSVSFHCETSATLTTALVTTSTTSTRPRRNHHQRQATSGYSTPHVVTYNSTSTAYTLIAHTATSYGTGILNRTTESHLTDTATYAGASETSLTKLRSNTGTHIETKATISTSFSSTSTIYATSLRTITSCDSEATSCSITSGPPVVITETIAVRTTVVSTAETRVNDDARPSSPTHPNINISTSSQMTDEDHPATPTSSYEIPDVLPRCINTFLYFIEDCRDNTDVACYCPDQTFVNNVFQCLYAHGKSDDDISKAISFFQGICVSYVSENPAVYTGAESVTSIITVTGTMVIVSAPYTTVTVFTTITQSFIATDGSTIAKNGTAVAISTEYAVPEIGFTTGPSGSVNVVPPATTRPAIQNTLYPTVTSIPTGTDNHAVPTSTSPGEVLVTGGRRSHHCRLRSCYICCGSRPVNRLAHKCYVLFSHLILLAFSQRAHFRRRLDSLGAFRLHVL</sequence>
<keyword evidence="5" id="KW-0472">Membrane</keyword>
<evidence type="ECO:0000256" key="6">
    <source>
        <dbReference type="ARBA" id="ARBA00022729"/>
    </source>
</evidence>
<evidence type="ECO:0000256" key="1">
    <source>
        <dbReference type="ARBA" id="ARBA00004589"/>
    </source>
</evidence>
<organism evidence="11 12">
    <name type="scientific">Dactylonectria macrodidyma</name>
    <dbReference type="NCBI Taxonomy" id="307937"/>
    <lineage>
        <taxon>Eukaryota</taxon>
        <taxon>Fungi</taxon>
        <taxon>Dikarya</taxon>
        <taxon>Ascomycota</taxon>
        <taxon>Pezizomycotina</taxon>
        <taxon>Sordariomycetes</taxon>
        <taxon>Hypocreomycetidae</taxon>
        <taxon>Hypocreales</taxon>
        <taxon>Nectriaceae</taxon>
        <taxon>Dactylonectria</taxon>
    </lineage>
</organism>
<proteinExistence type="inferred from homology"/>
<keyword evidence="5" id="KW-0325">Glycoprotein</keyword>
<dbReference type="Pfam" id="PF05730">
    <property type="entry name" value="CFEM"/>
    <property type="match status" value="1"/>
</dbReference>